<evidence type="ECO:0000313" key="2">
    <source>
        <dbReference type="Proteomes" id="UP000789508"/>
    </source>
</evidence>
<comment type="caution">
    <text evidence="1">The sequence shown here is derived from an EMBL/GenBank/DDBJ whole genome shotgun (WGS) entry which is preliminary data.</text>
</comment>
<organism evidence="1 2">
    <name type="scientific">Ambispora leptoticha</name>
    <dbReference type="NCBI Taxonomy" id="144679"/>
    <lineage>
        <taxon>Eukaryota</taxon>
        <taxon>Fungi</taxon>
        <taxon>Fungi incertae sedis</taxon>
        <taxon>Mucoromycota</taxon>
        <taxon>Glomeromycotina</taxon>
        <taxon>Glomeromycetes</taxon>
        <taxon>Archaeosporales</taxon>
        <taxon>Ambisporaceae</taxon>
        <taxon>Ambispora</taxon>
    </lineage>
</organism>
<accession>A0A9N9A2E6</accession>
<proteinExistence type="predicted"/>
<dbReference type="EMBL" id="CAJVPS010000912">
    <property type="protein sequence ID" value="CAG8515293.1"/>
    <property type="molecule type" value="Genomic_DNA"/>
</dbReference>
<name>A0A9N9A2E6_9GLOM</name>
<reference evidence="1" key="1">
    <citation type="submission" date="2021-06" db="EMBL/GenBank/DDBJ databases">
        <authorList>
            <person name="Kallberg Y."/>
            <person name="Tangrot J."/>
            <person name="Rosling A."/>
        </authorList>
    </citation>
    <scope>NUCLEOTIDE SEQUENCE</scope>
    <source>
        <strain evidence="1">FL130A</strain>
    </source>
</reference>
<protein>
    <submittedName>
        <fullName evidence="1">10060_t:CDS:1</fullName>
    </submittedName>
</protein>
<sequence length="114" mass="13482">MEVVDIVVTFYIISRQVQPTAAKIALPRESSYEYFRFPVLCNSRKSFRDPEKSRDDINSTIPEVPKLRQIFQRFVNIIEEAILYNLGHNVRMWRVAHFEYVFRVYVIEGGPGRL</sequence>
<gene>
    <name evidence="1" type="ORF">ALEPTO_LOCUS4184</name>
</gene>
<dbReference type="Proteomes" id="UP000789508">
    <property type="component" value="Unassembled WGS sequence"/>
</dbReference>
<evidence type="ECO:0000313" key="1">
    <source>
        <dbReference type="EMBL" id="CAG8515293.1"/>
    </source>
</evidence>
<dbReference type="AlphaFoldDB" id="A0A9N9A2E6"/>
<keyword evidence="2" id="KW-1185">Reference proteome</keyword>